<feature type="region of interest" description="Disordered" evidence="1">
    <location>
        <begin position="87"/>
        <end position="107"/>
    </location>
</feature>
<protein>
    <submittedName>
        <fullName evidence="3">ATJ2 protein</fullName>
    </submittedName>
</protein>
<keyword evidence="2" id="KW-1133">Transmembrane helix</keyword>
<evidence type="ECO:0000256" key="2">
    <source>
        <dbReference type="SAM" id="Phobius"/>
    </source>
</evidence>
<dbReference type="AlphaFoldDB" id="A0A812SAN5"/>
<feature type="non-terminal residue" evidence="3">
    <location>
        <position position="107"/>
    </location>
</feature>
<keyword evidence="2" id="KW-0472">Membrane</keyword>
<proteinExistence type="predicted"/>
<organism evidence="3 4">
    <name type="scientific">Symbiodinium pilosum</name>
    <name type="common">Dinoflagellate</name>
    <dbReference type="NCBI Taxonomy" id="2952"/>
    <lineage>
        <taxon>Eukaryota</taxon>
        <taxon>Sar</taxon>
        <taxon>Alveolata</taxon>
        <taxon>Dinophyceae</taxon>
        <taxon>Suessiales</taxon>
        <taxon>Symbiodiniaceae</taxon>
        <taxon>Symbiodinium</taxon>
    </lineage>
</organism>
<reference evidence="3" key="1">
    <citation type="submission" date="2021-02" db="EMBL/GenBank/DDBJ databases">
        <authorList>
            <person name="Dougan E. K."/>
            <person name="Rhodes N."/>
            <person name="Thang M."/>
            <person name="Chan C."/>
        </authorList>
    </citation>
    <scope>NUCLEOTIDE SEQUENCE</scope>
</reference>
<evidence type="ECO:0000256" key="1">
    <source>
        <dbReference type="SAM" id="MobiDB-lite"/>
    </source>
</evidence>
<name>A0A812SAN5_SYMPI</name>
<comment type="caution">
    <text evidence="3">The sequence shown here is derived from an EMBL/GenBank/DDBJ whole genome shotgun (WGS) entry which is preliminary data.</text>
</comment>
<evidence type="ECO:0000313" key="3">
    <source>
        <dbReference type="EMBL" id="CAE7475012.1"/>
    </source>
</evidence>
<dbReference type="Proteomes" id="UP000649617">
    <property type="component" value="Unassembled WGS sequence"/>
</dbReference>
<evidence type="ECO:0000313" key="4">
    <source>
        <dbReference type="Proteomes" id="UP000649617"/>
    </source>
</evidence>
<dbReference type="EMBL" id="CAJNIZ010024225">
    <property type="protein sequence ID" value="CAE7475012.1"/>
    <property type="molecule type" value="Genomic_DNA"/>
</dbReference>
<sequence length="107" mass="11648">VPESSGNTMASTVQRWLDWPRGNDPPSLVFEDSVPWPDNRPCSGQRGRAMASTTFISTATQDHSLPWLWMGFGLLVAGSAVAVVRRPRRSGPARSAETVSCEMTQTS</sequence>
<keyword evidence="2" id="KW-0812">Transmembrane</keyword>
<gene>
    <name evidence="3" type="primary">ATJ2</name>
    <name evidence="3" type="ORF">SPIL2461_LOCUS12070</name>
</gene>
<feature type="transmembrane region" description="Helical" evidence="2">
    <location>
        <begin position="67"/>
        <end position="84"/>
    </location>
</feature>
<accession>A0A812SAN5</accession>
<keyword evidence="4" id="KW-1185">Reference proteome</keyword>
<feature type="compositionally biased region" description="Polar residues" evidence="1">
    <location>
        <begin position="97"/>
        <end position="107"/>
    </location>
</feature>
<dbReference type="OrthoDB" id="2015280at2759"/>